<dbReference type="PANTHER" id="PTHR32411:SF43">
    <property type="entry name" value="CYSTEINE-RICH REPEAT SECRETORY PROTEIN 38"/>
    <property type="match status" value="1"/>
</dbReference>
<evidence type="ECO:0000256" key="2">
    <source>
        <dbReference type="ARBA" id="ARBA00022525"/>
    </source>
</evidence>
<keyword evidence="8" id="KW-1185">Reference proteome</keyword>
<reference evidence="8" key="1">
    <citation type="journal article" date="2017" name="Front. Plant Sci.">
        <title>Climate Clever Clovers: New Paradigm to Reduce the Environmental Footprint of Ruminants by Breeding Low Methanogenic Forages Utilizing Haplotype Variation.</title>
        <authorList>
            <person name="Kaur P."/>
            <person name="Appels R."/>
            <person name="Bayer P.E."/>
            <person name="Keeble-Gagnere G."/>
            <person name="Wang J."/>
            <person name="Hirakawa H."/>
            <person name="Shirasawa K."/>
            <person name="Vercoe P."/>
            <person name="Stefanova K."/>
            <person name="Durmic Z."/>
            <person name="Nichols P."/>
            <person name="Revell C."/>
            <person name="Isobe S.N."/>
            <person name="Edwards D."/>
            <person name="Erskine W."/>
        </authorList>
    </citation>
    <scope>NUCLEOTIDE SEQUENCE [LARGE SCALE GENOMIC DNA]</scope>
    <source>
        <strain evidence="8">cv. Daliak</strain>
    </source>
</reference>
<dbReference type="Gene3D" id="3.30.430.20">
    <property type="entry name" value="Gnk2 domain, C-X8-C-X2-C motif"/>
    <property type="match status" value="2"/>
</dbReference>
<evidence type="ECO:0000256" key="5">
    <source>
        <dbReference type="ARBA" id="ARBA00038515"/>
    </source>
</evidence>
<dbReference type="InterPro" id="IPR002902">
    <property type="entry name" value="GNK2"/>
</dbReference>
<evidence type="ECO:0000313" key="8">
    <source>
        <dbReference type="Proteomes" id="UP000242715"/>
    </source>
</evidence>
<keyword evidence="4" id="KW-0677">Repeat</keyword>
<evidence type="ECO:0000256" key="1">
    <source>
        <dbReference type="ARBA" id="ARBA00004613"/>
    </source>
</evidence>
<dbReference type="InterPro" id="IPR050581">
    <property type="entry name" value="CRR_secretory_protein"/>
</dbReference>
<protein>
    <recommendedName>
        <fullName evidence="6">Gnk2-homologous domain-containing protein</fullName>
    </recommendedName>
</protein>
<dbReference type="Pfam" id="PF01657">
    <property type="entry name" value="Stress-antifung"/>
    <property type="match status" value="1"/>
</dbReference>
<name>A0A2Z6LYW6_TRISU</name>
<sequence length="224" mass="25656">MTAPKYLLHKLTQLLSICLCVMMMNLLTTTTTTKATPTYTTTYCTNTNTYASNAILVHFLSRFSRHHRYFFTSRTPWYYSGHNFATSKSIELKGLTLCRRDVTATVCDQCLTAAVNEIRIRCPDKAEALIWYDECFLRYTNRYFDVEKIVPRVNLDDGDVDSSLDLGRFNQSLYRLLNRLVTEAVAAKKVAAGEAVVTEWKKVHGLMQCTDDLTKRRKSFASVL</sequence>
<keyword evidence="3" id="KW-0732">Signal</keyword>
<dbReference type="OrthoDB" id="1305642at2759"/>
<dbReference type="AlphaFoldDB" id="A0A2Z6LYW6"/>
<dbReference type="InterPro" id="IPR038408">
    <property type="entry name" value="GNK2_sf"/>
</dbReference>
<accession>A0A2Z6LYW6</accession>
<feature type="domain" description="Gnk2-homologous" evidence="6">
    <location>
        <begin position="38"/>
        <end position="144"/>
    </location>
</feature>
<dbReference type="PROSITE" id="PS51473">
    <property type="entry name" value="GNK2"/>
    <property type="match status" value="1"/>
</dbReference>
<comment type="subcellular location">
    <subcellularLocation>
        <location evidence="1">Secreted</location>
    </subcellularLocation>
</comment>
<dbReference type="Proteomes" id="UP000242715">
    <property type="component" value="Unassembled WGS sequence"/>
</dbReference>
<dbReference type="PANTHER" id="PTHR32411">
    <property type="entry name" value="CYSTEINE-RICH REPEAT SECRETORY PROTEIN 38-RELATED"/>
    <property type="match status" value="1"/>
</dbReference>
<evidence type="ECO:0000256" key="3">
    <source>
        <dbReference type="ARBA" id="ARBA00022729"/>
    </source>
</evidence>
<organism evidence="7 8">
    <name type="scientific">Trifolium subterraneum</name>
    <name type="common">Subterranean clover</name>
    <dbReference type="NCBI Taxonomy" id="3900"/>
    <lineage>
        <taxon>Eukaryota</taxon>
        <taxon>Viridiplantae</taxon>
        <taxon>Streptophyta</taxon>
        <taxon>Embryophyta</taxon>
        <taxon>Tracheophyta</taxon>
        <taxon>Spermatophyta</taxon>
        <taxon>Magnoliopsida</taxon>
        <taxon>eudicotyledons</taxon>
        <taxon>Gunneridae</taxon>
        <taxon>Pentapetalae</taxon>
        <taxon>rosids</taxon>
        <taxon>fabids</taxon>
        <taxon>Fabales</taxon>
        <taxon>Fabaceae</taxon>
        <taxon>Papilionoideae</taxon>
        <taxon>50 kb inversion clade</taxon>
        <taxon>NPAAA clade</taxon>
        <taxon>Hologalegina</taxon>
        <taxon>IRL clade</taxon>
        <taxon>Trifolieae</taxon>
        <taxon>Trifolium</taxon>
    </lineage>
</organism>
<keyword evidence="2" id="KW-0964">Secreted</keyword>
<evidence type="ECO:0000313" key="7">
    <source>
        <dbReference type="EMBL" id="GAU24851.1"/>
    </source>
</evidence>
<gene>
    <name evidence="7" type="ORF">TSUD_115740</name>
</gene>
<comment type="similarity">
    <text evidence="5">Belongs to the cysteine-rich repeat secretory protein family.</text>
</comment>
<dbReference type="GO" id="GO:0005576">
    <property type="term" value="C:extracellular region"/>
    <property type="evidence" value="ECO:0007669"/>
    <property type="project" value="UniProtKB-SubCell"/>
</dbReference>
<proteinExistence type="inferred from homology"/>
<dbReference type="EMBL" id="DF973298">
    <property type="protein sequence ID" value="GAU24851.1"/>
    <property type="molecule type" value="Genomic_DNA"/>
</dbReference>
<evidence type="ECO:0000259" key="6">
    <source>
        <dbReference type="PROSITE" id="PS51473"/>
    </source>
</evidence>
<evidence type="ECO:0000256" key="4">
    <source>
        <dbReference type="ARBA" id="ARBA00022737"/>
    </source>
</evidence>
<dbReference type="CDD" id="cd23509">
    <property type="entry name" value="Gnk2-like"/>
    <property type="match status" value="1"/>
</dbReference>